<evidence type="ECO:0000256" key="2">
    <source>
        <dbReference type="ARBA" id="ARBA00022771"/>
    </source>
</evidence>
<gene>
    <name evidence="8" type="ORF">ALTATR162_LOCUS5793</name>
</gene>
<dbReference type="SMART" id="SM00184">
    <property type="entry name" value="RING"/>
    <property type="match status" value="1"/>
</dbReference>
<feature type="compositionally biased region" description="Low complexity" evidence="5">
    <location>
        <begin position="291"/>
        <end position="308"/>
    </location>
</feature>
<evidence type="ECO:0000256" key="3">
    <source>
        <dbReference type="ARBA" id="ARBA00022833"/>
    </source>
</evidence>
<dbReference type="SUPFAM" id="SSF57850">
    <property type="entry name" value="RING/U-box"/>
    <property type="match status" value="1"/>
</dbReference>
<dbReference type="GO" id="GO:0012505">
    <property type="term" value="C:endomembrane system"/>
    <property type="evidence" value="ECO:0007669"/>
    <property type="project" value="TreeGrafter"/>
</dbReference>
<accession>A0A8J2N6C1</accession>
<keyword evidence="9" id="KW-1185">Reference proteome</keyword>
<dbReference type="InterPro" id="IPR013083">
    <property type="entry name" value="Znf_RING/FYVE/PHD"/>
</dbReference>
<dbReference type="PANTHER" id="PTHR22763">
    <property type="entry name" value="RING ZINC FINGER PROTEIN"/>
    <property type="match status" value="1"/>
</dbReference>
<keyword evidence="1" id="KW-0479">Metal-binding</keyword>
<feature type="domain" description="RING-type" evidence="7">
    <location>
        <begin position="127"/>
        <end position="213"/>
    </location>
</feature>
<evidence type="ECO:0000313" key="9">
    <source>
        <dbReference type="Proteomes" id="UP000676310"/>
    </source>
</evidence>
<evidence type="ECO:0000313" key="8">
    <source>
        <dbReference type="EMBL" id="CAG5160336.1"/>
    </source>
</evidence>
<sequence length="325" mass="34960">MPAISSHGFVRTLEAREWQNTVGQSGMTPTAFSFLIPVFVVAIVAPLVILCIFCIRKRRQAVPVPTRLPPKTKKPALRRAEAREKLIEVTEVVSLTGSTSSQSRDGTENDEGKLGAVETRSVLERECAICLSTLHAPAPPEPAKLSPEAPITDAAALPASLPQSDAADSTATTTPTAPESETILKLQVCGHEFHADCLVSWFVLRKTSCPICRSMYMSKEALEQHDEEERIALGGDPTPAVLEAGAANQPQAQPVSNWRYFLHGSGIRRLPGAQAQAQSQPAVELQNRTPGTGEQAGAGAAVAGETAVPQPEQPSRPRWQRLLRM</sequence>
<keyword evidence="6" id="KW-0472">Membrane</keyword>
<feature type="transmembrane region" description="Helical" evidence="6">
    <location>
        <begin position="34"/>
        <end position="55"/>
    </location>
</feature>
<comment type="caution">
    <text evidence="8">The sequence shown here is derived from an EMBL/GenBank/DDBJ whole genome shotgun (WGS) entry which is preliminary data.</text>
</comment>
<dbReference type="PROSITE" id="PS50089">
    <property type="entry name" value="ZF_RING_2"/>
    <property type="match status" value="1"/>
</dbReference>
<evidence type="ECO:0000259" key="7">
    <source>
        <dbReference type="PROSITE" id="PS50089"/>
    </source>
</evidence>
<dbReference type="GO" id="GO:0008270">
    <property type="term" value="F:zinc ion binding"/>
    <property type="evidence" value="ECO:0007669"/>
    <property type="project" value="UniProtKB-KW"/>
</dbReference>
<organism evidence="8 9">
    <name type="scientific">Alternaria atra</name>
    <dbReference type="NCBI Taxonomy" id="119953"/>
    <lineage>
        <taxon>Eukaryota</taxon>
        <taxon>Fungi</taxon>
        <taxon>Dikarya</taxon>
        <taxon>Ascomycota</taxon>
        <taxon>Pezizomycotina</taxon>
        <taxon>Dothideomycetes</taxon>
        <taxon>Pleosporomycetidae</taxon>
        <taxon>Pleosporales</taxon>
        <taxon>Pleosporineae</taxon>
        <taxon>Pleosporaceae</taxon>
        <taxon>Alternaria</taxon>
        <taxon>Alternaria sect. Ulocladioides</taxon>
    </lineage>
</organism>
<reference evidence="8" key="1">
    <citation type="submission" date="2021-05" db="EMBL/GenBank/DDBJ databases">
        <authorList>
            <person name="Stam R."/>
        </authorList>
    </citation>
    <scope>NUCLEOTIDE SEQUENCE</scope>
    <source>
        <strain evidence="8">CS162</strain>
    </source>
</reference>
<keyword evidence="6" id="KW-1133">Transmembrane helix</keyword>
<keyword evidence="3" id="KW-0862">Zinc</keyword>
<evidence type="ECO:0000256" key="5">
    <source>
        <dbReference type="SAM" id="MobiDB-lite"/>
    </source>
</evidence>
<protein>
    <recommendedName>
        <fullName evidence="7">RING-type domain-containing protein</fullName>
    </recommendedName>
</protein>
<evidence type="ECO:0000256" key="4">
    <source>
        <dbReference type="PROSITE-ProRule" id="PRU00175"/>
    </source>
</evidence>
<dbReference type="EMBL" id="CAJRGZ010000019">
    <property type="protein sequence ID" value="CAG5160336.1"/>
    <property type="molecule type" value="Genomic_DNA"/>
</dbReference>
<dbReference type="GO" id="GO:0061630">
    <property type="term" value="F:ubiquitin protein ligase activity"/>
    <property type="evidence" value="ECO:0007669"/>
    <property type="project" value="TreeGrafter"/>
</dbReference>
<dbReference type="UniPathway" id="UPA00143"/>
<evidence type="ECO:0000256" key="6">
    <source>
        <dbReference type="SAM" id="Phobius"/>
    </source>
</evidence>
<evidence type="ECO:0000256" key="1">
    <source>
        <dbReference type="ARBA" id="ARBA00022723"/>
    </source>
</evidence>
<dbReference type="InterPro" id="IPR050731">
    <property type="entry name" value="HRD1_E3_ubiq-ligases"/>
</dbReference>
<dbReference type="GO" id="GO:0016567">
    <property type="term" value="P:protein ubiquitination"/>
    <property type="evidence" value="ECO:0007669"/>
    <property type="project" value="UniProtKB-UniPathway"/>
</dbReference>
<feature type="region of interest" description="Disordered" evidence="5">
    <location>
        <begin position="272"/>
        <end position="325"/>
    </location>
</feature>
<keyword evidence="2 4" id="KW-0863">Zinc-finger</keyword>
<proteinExistence type="predicted"/>
<dbReference type="GeneID" id="67017610"/>
<name>A0A8J2N6C1_9PLEO</name>
<dbReference type="Gene3D" id="3.30.40.10">
    <property type="entry name" value="Zinc/RING finger domain, C3HC4 (zinc finger)"/>
    <property type="match status" value="1"/>
</dbReference>
<keyword evidence="6" id="KW-0812">Transmembrane</keyword>
<dbReference type="Pfam" id="PF13639">
    <property type="entry name" value="zf-RING_2"/>
    <property type="match status" value="1"/>
</dbReference>
<dbReference type="GO" id="GO:0043161">
    <property type="term" value="P:proteasome-mediated ubiquitin-dependent protein catabolic process"/>
    <property type="evidence" value="ECO:0007669"/>
    <property type="project" value="TreeGrafter"/>
</dbReference>
<dbReference type="Proteomes" id="UP000676310">
    <property type="component" value="Unassembled WGS sequence"/>
</dbReference>
<dbReference type="CDD" id="cd16448">
    <property type="entry name" value="RING-H2"/>
    <property type="match status" value="1"/>
</dbReference>
<dbReference type="OrthoDB" id="8062037at2759"/>
<feature type="compositionally biased region" description="Low complexity" evidence="5">
    <location>
        <begin position="273"/>
        <end position="282"/>
    </location>
</feature>
<dbReference type="RefSeq" id="XP_043169348.1">
    <property type="nucleotide sequence ID" value="XM_043313413.1"/>
</dbReference>
<dbReference type="InterPro" id="IPR001841">
    <property type="entry name" value="Znf_RING"/>
</dbReference>
<dbReference type="AlphaFoldDB" id="A0A8J2N6C1"/>